<sequence>MARRLHLHIGLPKTGTTYLQQVVWAHRDRLLDDGMLVPGRGHRDHLWAALAAQGRRGLKRRHPDAPKAWDRLADEIRRWDGDALVTHEFFCAAGEDDVARLVEQVAPARVEVVVTARDPLAMLTAGWQELVKNGSTVAARDAGRPRAASPEFSWRTWDLHGVLRRWSAVVPPEQVHVLVLPGRDEPPEQHWRNFAATVGIRPDLPLPDRAANPSLGVVQVELLRRVNEHLDAFHSPTDRGTWIRGQLAERFLAEQGGEPFTMPAELVEQCRTRGRRARRLLREQPFDVVGDVRRLSVPDEMPARRTPEQVGDAELVDASGALVAVMLAAVRDSGRGPIGATSQSRTASDFPT</sequence>
<reference evidence="2" key="1">
    <citation type="journal article" date="2019" name="Int. J. Syst. Evol. Microbiol.">
        <title>The Global Catalogue of Microorganisms (GCM) 10K type strain sequencing project: providing services to taxonomists for standard genome sequencing and annotation.</title>
        <authorList>
            <consortium name="The Broad Institute Genomics Platform"/>
            <consortium name="The Broad Institute Genome Sequencing Center for Infectious Disease"/>
            <person name="Wu L."/>
            <person name="Ma J."/>
        </authorList>
    </citation>
    <scope>NUCLEOTIDE SEQUENCE [LARGE SCALE GENOMIC DNA]</scope>
    <source>
        <strain evidence="2">JCM 18459</strain>
    </source>
</reference>
<accession>A0ABP9PQ37</accession>
<name>A0ABP9PQ37_9ACTN</name>
<organism evidence="1 2">
    <name type="scientific">Nocardioides marinquilinus</name>
    <dbReference type="NCBI Taxonomy" id="1210400"/>
    <lineage>
        <taxon>Bacteria</taxon>
        <taxon>Bacillati</taxon>
        <taxon>Actinomycetota</taxon>
        <taxon>Actinomycetes</taxon>
        <taxon>Propionibacteriales</taxon>
        <taxon>Nocardioidaceae</taxon>
        <taxon>Nocardioides</taxon>
    </lineage>
</organism>
<keyword evidence="2" id="KW-1185">Reference proteome</keyword>
<dbReference type="Gene3D" id="3.40.50.300">
    <property type="entry name" value="P-loop containing nucleotide triphosphate hydrolases"/>
    <property type="match status" value="1"/>
</dbReference>
<comment type="caution">
    <text evidence="1">The sequence shown here is derived from an EMBL/GenBank/DDBJ whole genome shotgun (WGS) entry which is preliminary data.</text>
</comment>
<dbReference type="Proteomes" id="UP001500221">
    <property type="component" value="Unassembled WGS sequence"/>
</dbReference>
<proteinExistence type="predicted"/>
<dbReference type="EMBL" id="BAABKG010000003">
    <property type="protein sequence ID" value="GAA5150342.1"/>
    <property type="molecule type" value="Genomic_DNA"/>
</dbReference>
<dbReference type="RefSeq" id="WP_345459324.1">
    <property type="nucleotide sequence ID" value="NZ_BAABKG010000003.1"/>
</dbReference>
<evidence type="ECO:0000313" key="2">
    <source>
        <dbReference type="Proteomes" id="UP001500221"/>
    </source>
</evidence>
<protein>
    <recommendedName>
        <fullName evidence="3">Sulfotransferase family protein</fullName>
    </recommendedName>
</protein>
<dbReference type="SUPFAM" id="SSF52540">
    <property type="entry name" value="P-loop containing nucleoside triphosphate hydrolases"/>
    <property type="match status" value="1"/>
</dbReference>
<evidence type="ECO:0000313" key="1">
    <source>
        <dbReference type="EMBL" id="GAA5150342.1"/>
    </source>
</evidence>
<dbReference type="InterPro" id="IPR027417">
    <property type="entry name" value="P-loop_NTPase"/>
</dbReference>
<gene>
    <name evidence="1" type="ORF">GCM10023340_27270</name>
</gene>
<evidence type="ECO:0008006" key="3">
    <source>
        <dbReference type="Google" id="ProtNLM"/>
    </source>
</evidence>